<organism evidence="2 3">
    <name type="scientific">Echinococcus granulosus</name>
    <name type="common">Hydatid tapeworm</name>
    <dbReference type="NCBI Taxonomy" id="6210"/>
    <lineage>
        <taxon>Eukaryota</taxon>
        <taxon>Metazoa</taxon>
        <taxon>Spiralia</taxon>
        <taxon>Lophotrochozoa</taxon>
        <taxon>Platyhelminthes</taxon>
        <taxon>Cestoda</taxon>
        <taxon>Eucestoda</taxon>
        <taxon>Cyclophyllidea</taxon>
        <taxon>Taeniidae</taxon>
        <taxon>Echinococcus</taxon>
        <taxon>Echinococcus granulosus group</taxon>
    </lineage>
</organism>
<sequence length="123" mass="14346">MLRERGKDDEKEEEEEEKFERQIFVNKCDCLLFHSVLSLLGVVWMAVRWGDGMGQHLDKWVNGGLSQPSHRINRQARQQAFKQIDNGVGQLDEANERLNRKGNHPMQCIDMWLNNLILQISLS</sequence>
<dbReference type="AlphaFoldDB" id="W6U396"/>
<proteinExistence type="predicted"/>
<dbReference type="EMBL" id="APAU02000153">
    <property type="protein sequence ID" value="EUB55580.1"/>
    <property type="molecule type" value="Genomic_DNA"/>
</dbReference>
<evidence type="ECO:0000313" key="3">
    <source>
        <dbReference type="Proteomes" id="UP000019149"/>
    </source>
</evidence>
<dbReference type="KEGG" id="egl:EGR_09559"/>
<dbReference type="CTD" id="36345274"/>
<comment type="caution">
    <text evidence="2">The sequence shown here is derived from an EMBL/GenBank/DDBJ whole genome shotgun (WGS) entry which is preliminary data.</text>
</comment>
<name>W6U396_ECHGR</name>
<keyword evidence="1" id="KW-1133">Transmembrane helix</keyword>
<feature type="transmembrane region" description="Helical" evidence="1">
    <location>
        <begin position="31"/>
        <end position="50"/>
    </location>
</feature>
<keyword evidence="1" id="KW-0472">Membrane</keyword>
<gene>
    <name evidence="2" type="ORF">EGR_09559</name>
</gene>
<protein>
    <submittedName>
        <fullName evidence="2">Uncharacterized protein</fullName>
    </submittedName>
</protein>
<reference evidence="2 3" key="1">
    <citation type="journal article" date="2013" name="Nat. Genet.">
        <title>The genome of the hydatid tapeworm Echinococcus granulosus.</title>
        <authorList>
            <person name="Zheng H."/>
            <person name="Zhang W."/>
            <person name="Zhang L."/>
            <person name="Zhang Z."/>
            <person name="Li J."/>
            <person name="Lu G."/>
            <person name="Zhu Y."/>
            <person name="Wang Y."/>
            <person name="Huang Y."/>
            <person name="Liu J."/>
            <person name="Kang H."/>
            <person name="Chen J."/>
            <person name="Wang L."/>
            <person name="Chen A."/>
            <person name="Yu S."/>
            <person name="Gao Z."/>
            <person name="Jin L."/>
            <person name="Gu W."/>
            <person name="Wang Z."/>
            <person name="Zhao L."/>
            <person name="Shi B."/>
            <person name="Wen H."/>
            <person name="Lin R."/>
            <person name="Jones M.K."/>
            <person name="Brejova B."/>
            <person name="Vinar T."/>
            <person name="Zhao G."/>
            <person name="McManus D.P."/>
            <person name="Chen Z."/>
            <person name="Zhou Y."/>
            <person name="Wang S."/>
        </authorList>
    </citation>
    <scope>NUCLEOTIDE SEQUENCE [LARGE SCALE GENOMIC DNA]</scope>
</reference>
<accession>W6U396</accession>
<dbReference type="GeneID" id="36345274"/>
<dbReference type="RefSeq" id="XP_024346776.1">
    <property type="nucleotide sequence ID" value="XM_024498808.1"/>
</dbReference>
<keyword evidence="1" id="KW-0812">Transmembrane</keyword>
<keyword evidence="3" id="KW-1185">Reference proteome</keyword>
<dbReference type="Proteomes" id="UP000019149">
    <property type="component" value="Unassembled WGS sequence"/>
</dbReference>
<evidence type="ECO:0000256" key="1">
    <source>
        <dbReference type="SAM" id="Phobius"/>
    </source>
</evidence>
<evidence type="ECO:0000313" key="2">
    <source>
        <dbReference type="EMBL" id="EUB55580.1"/>
    </source>
</evidence>